<feature type="compositionally biased region" description="Basic residues" evidence="4">
    <location>
        <begin position="354"/>
        <end position="378"/>
    </location>
</feature>
<keyword evidence="6" id="KW-1185">Reference proteome</keyword>
<gene>
    <name evidence="5" type="ORF">OTU49_010986</name>
</gene>
<feature type="compositionally biased region" description="Basic residues" evidence="4">
    <location>
        <begin position="196"/>
        <end position="301"/>
    </location>
</feature>
<reference evidence="5 6" key="1">
    <citation type="journal article" date="2024" name="BMC Genomics">
        <title>Genome assembly of redclaw crayfish (Cherax quadricarinatus) provides insights into its immune adaptation and hypoxia tolerance.</title>
        <authorList>
            <person name="Liu Z."/>
            <person name="Zheng J."/>
            <person name="Li H."/>
            <person name="Fang K."/>
            <person name="Wang S."/>
            <person name="He J."/>
            <person name="Zhou D."/>
            <person name="Weng S."/>
            <person name="Chi M."/>
            <person name="Gu Z."/>
            <person name="He J."/>
            <person name="Li F."/>
            <person name="Wang M."/>
        </authorList>
    </citation>
    <scope>NUCLEOTIDE SEQUENCE [LARGE SCALE GENOMIC DNA]</scope>
    <source>
        <strain evidence="5">ZL_2023a</strain>
    </source>
</reference>
<dbReference type="InterPro" id="IPR013633">
    <property type="entry name" value="NRDE-2"/>
</dbReference>
<organism evidence="5 6">
    <name type="scientific">Cherax quadricarinatus</name>
    <name type="common">Australian red claw crayfish</name>
    <dbReference type="NCBI Taxonomy" id="27406"/>
    <lineage>
        <taxon>Eukaryota</taxon>
        <taxon>Metazoa</taxon>
        <taxon>Ecdysozoa</taxon>
        <taxon>Arthropoda</taxon>
        <taxon>Crustacea</taxon>
        <taxon>Multicrustacea</taxon>
        <taxon>Malacostraca</taxon>
        <taxon>Eumalacostraca</taxon>
        <taxon>Eucarida</taxon>
        <taxon>Decapoda</taxon>
        <taxon>Pleocyemata</taxon>
        <taxon>Astacidea</taxon>
        <taxon>Parastacoidea</taxon>
        <taxon>Parastacidae</taxon>
        <taxon>Cherax</taxon>
    </lineage>
</organism>
<feature type="compositionally biased region" description="Basic residues" evidence="4">
    <location>
        <begin position="311"/>
        <end position="346"/>
    </location>
</feature>
<dbReference type="GO" id="GO:1902369">
    <property type="term" value="P:negative regulation of RNA catabolic process"/>
    <property type="evidence" value="ECO:0007669"/>
    <property type="project" value="TreeGrafter"/>
</dbReference>
<comment type="subcellular location">
    <subcellularLocation>
        <location evidence="1">Nucleus</location>
    </subcellularLocation>
</comment>
<dbReference type="Proteomes" id="UP001445076">
    <property type="component" value="Unassembled WGS sequence"/>
</dbReference>
<dbReference type="PANTHER" id="PTHR13471:SF0">
    <property type="entry name" value="NUCLEAR EXOSOME REGULATOR NRDE2"/>
    <property type="match status" value="1"/>
</dbReference>
<dbReference type="Pfam" id="PF08424">
    <property type="entry name" value="NRDE-2"/>
    <property type="match status" value="1"/>
</dbReference>
<dbReference type="GO" id="GO:0031048">
    <property type="term" value="P:regulatory ncRNA-mediated heterochromatin formation"/>
    <property type="evidence" value="ECO:0007669"/>
    <property type="project" value="TreeGrafter"/>
</dbReference>
<sequence>ASVNKESMSLFPAYSVHHNCGGQSEASSASLAWLTNESCPPEAGQPLVAHVSHGAVSEDGEISRESGEATKSPQVDKERSPSPKKKKKRKRRKKSKSQKNDSSLDESSTEEVNRKRKKHKDKKPQYPNPDKYSSRSRSRSLTPPRSTDKRARLGSHSRSGSRSRNVESRKQLKYRNRSRSRTRRSHSRCISSKSGSRNKSRSLSRGRKSKSASRSRKSRSWSRGRRSRSWSRSRRTRSRSRRTRSGSRRSRSRSRRTQSRSRRTRSRSRRTRSRSRRTRSRSRRSRSWSRNRGSRFRRSRSGSRLGSTSRSRIKWSPRPRFRRSRSGSRKRRGIRQQASRFKRSRSRSYSPPGTRRRWRSKSRSRSRERVRHKNKDKKNKNDSVNYFESDKIVMGSKSVFLEDLHGLVKPERAFFLSADGDRNNIAFPTTHHTQLASYKTKVKGLLGSSVTKDKLKSNKKTLRYFKRVALKMMYSDATKVRTLPIENSEGKENHNGYIPVELTYAEEARAKNTTQHSEVNPLGIHDSTTQQYLMGLGNVRQEESQQSSQKIEYEYWQNHSKKYNERLGKEPGNVPLWLEFVRFQDEAYLYLFQGTDSNNKDSKKKHKRNRKALAERKISILDSAIKKNFRSLELQFERLEIGKDIWDDKKLKQEWGTLIFNFPNKIKVWHQYLIFMKTHFTSFNLSVVVQTFAKCTERLQQMHSGVFLTHSPPPDLGRCLVDIAVQLAQIWRQGGHMERSIALFQALVELNFFSPKHLCTKDTPVEARLALFEAFWDSRAPRFGEENAIGWAQVMERKQKVEFPEVILSGTQDEEDDIISQGGTTSRLWLALETSRERHHWLPWAQDPEDCEDPDRMVPFEELSPHLFILDSVDERFYLVLQFLNFFGVPDTKTFTVSIPTVNKGQKKCNTTEISTNNDNAFEPQIIETLSDIDLFGSHFQLGKTHKISEILNFDTVGPSLLEDSCEEYYQFLCRLLQQASNIFDQSYRNRITVLYIKLLSKRYLIKKKNNTDKARLKSFGKELKKHIKNILKSEEFRMYLPVYLEYGKIEEAMGHFDEAENVYATALSVGTASGNALDITNVDFPAVMDLYKSYVHLEMDREGKLCDCKHSNNVMYSLCSLVIDGKFDAADGSHAPGGNVLKAKKKLNELLEFYSDSIAFNCDSHVPKDNEKLLTGKLVVFIAILQLLTVGFKPACIVFETIIDKIKGICKDPIPHKLEDIALPSESAITTPIMEEKRKNKGDKLKILESLYEDYLWLIEVSSQLGHLVRDGTMSPVSLRAILTSAVQVAPENQRFLLVLAQNQGWRDLLGGLEIHSQRSSSIVVLVSQILPHVQRTVTL</sequence>
<evidence type="ECO:0000256" key="3">
    <source>
        <dbReference type="ARBA" id="ARBA00023242"/>
    </source>
</evidence>
<accession>A0AAW0W741</accession>
<dbReference type="PANTHER" id="PTHR13471">
    <property type="entry name" value="TETRATRICOPEPTIDE-LIKE HELICAL"/>
    <property type="match status" value="1"/>
</dbReference>
<evidence type="ECO:0000313" key="6">
    <source>
        <dbReference type="Proteomes" id="UP001445076"/>
    </source>
</evidence>
<feature type="compositionally biased region" description="Basic residues" evidence="4">
    <location>
        <begin position="171"/>
        <end position="187"/>
    </location>
</feature>
<proteinExistence type="inferred from homology"/>
<feature type="compositionally biased region" description="Basic residues" evidence="4">
    <location>
        <begin position="152"/>
        <end position="161"/>
    </location>
</feature>
<feature type="non-terminal residue" evidence="5">
    <location>
        <position position="1341"/>
    </location>
</feature>
<feature type="compositionally biased region" description="Basic and acidic residues" evidence="4">
    <location>
        <begin position="61"/>
        <end position="81"/>
    </location>
</feature>
<protein>
    <submittedName>
        <fullName evidence="5">Uncharacterized protein</fullName>
    </submittedName>
</protein>
<feature type="non-terminal residue" evidence="5">
    <location>
        <position position="1"/>
    </location>
</feature>
<dbReference type="GO" id="GO:0071013">
    <property type="term" value="C:catalytic step 2 spliceosome"/>
    <property type="evidence" value="ECO:0007669"/>
    <property type="project" value="TreeGrafter"/>
</dbReference>
<dbReference type="EMBL" id="JARKIK010000084">
    <property type="protein sequence ID" value="KAK8724932.1"/>
    <property type="molecule type" value="Genomic_DNA"/>
</dbReference>
<evidence type="ECO:0000313" key="5">
    <source>
        <dbReference type="EMBL" id="KAK8724932.1"/>
    </source>
</evidence>
<feature type="region of interest" description="Disordered" evidence="4">
    <location>
        <begin position="36"/>
        <end position="383"/>
    </location>
</feature>
<evidence type="ECO:0000256" key="1">
    <source>
        <dbReference type="ARBA" id="ARBA00004123"/>
    </source>
</evidence>
<comment type="caution">
    <text evidence="5">The sequence shown here is derived from an EMBL/GenBank/DDBJ whole genome shotgun (WGS) entry which is preliminary data.</text>
</comment>
<evidence type="ECO:0000256" key="2">
    <source>
        <dbReference type="ARBA" id="ARBA00009265"/>
    </source>
</evidence>
<evidence type="ECO:0000256" key="4">
    <source>
        <dbReference type="SAM" id="MobiDB-lite"/>
    </source>
</evidence>
<name>A0AAW0W741_CHEQU</name>
<comment type="similarity">
    <text evidence="2">Belongs to the NRDE2 family.</text>
</comment>
<feature type="compositionally biased region" description="Basic residues" evidence="4">
    <location>
        <begin position="82"/>
        <end position="97"/>
    </location>
</feature>
<keyword evidence="3" id="KW-0539">Nucleus</keyword>